<dbReference type="PANTHER" id="PTHR31662">
    <property type="entry name" value="BNAANNG10740D PROTEIN-RELATED"/>
    <property type="match status" value="1"/>
</dbReference>
<organism evidence="5 6">
    <name type="scientific">Kalanchoe fedtschenkoi</name>
    <name type="common">Lavender scallops</name>
    <name type="synonym">South American air plant</name>
    <dbReference type="NCBI Taxonomy" id="63787"/>
    <lineage>
        <taxon>Eukaryota</taxon>
        <taxon>Viridiplantae</taxon>
        <taxon>Streptophyta</taxon>
        <taxon>Embryophyta</taxon>
        <taxon>Tracheophyta</taxon>
        <taxon>Spermatophyta</taxon>
        <taxon>Magnoliopsida</taxon>
        <taxon>eudicotyledons</taxon>
        <taxon>Gunneridae</taxon>
        <taxon>Pentapetalae</taxon>
        <taxon>Saxifragales</taxon>
        <taxon>Crassulaceae</taxon>
        <taxon>Kalanchoe</taxon>
    </lineage>
</organism>
<protein>
    <submittedName>
        <fullName evidence="5">Uncharacterized protein</fullName>
    </submittedName>
</protein>
<feature type="compositionally biased region" description="Acidic residues" evidence="2">
    <location>
        <begin position="75"/>
        <end position="88"/>
    </location>
</feature>
<feature type="region of interest" description="Disordered" evidence="2">
    <location>
        <begin position="299"/>
        <end position="331"/>
    </location>
</feature>
<dbReference type="Proteomes" id="UP000594263">
    <property type="component" value="Unplaced"/>
</dbReference>
<dbReference type="Gramene" id="Kaladp0079s0066.1.v1.1">
    <property type="protein sequence ID" value="Kaladp0079s0066.1.v1.1.CDS.1"/>
    <property type="gene ID" value="Kaladp0079s0066.v1.1"/>
</dbReference>
<accession>A0A7N0UR78</accession>
<keyword evidence="6" id="KW-1185">Reference proteome</keyword>
<feature type="region of interest" description="Disordered" evidence="2">
    <location>
        <begin position="1"/>
        <end position="187"/>
    </location>
</feature>
<feature type="domain" description="Glabrous enhancer-binding protein-like DBD" evidence="3">
    <location>
        <begin position="193"/>
        <end position="287"/>
    </location>
</feature>
<dbReference type="Pfam" id="PF04504">
    <property type="entry name" value="GeBP-like_DBD"/>
    <property type="match status" value="1"/>
</dbReference>
<dbReference type="GO" id="GO:0005634">
    <property type="term" value="C:nucleus"/>
    <property type="evidence" value="ECO:0007669"/>
    <property type="project" value="TreeGrafter"/>
</dbReference>
<reference evidence="5" key="1">
    <citation type="submission" date="2021-01" db="UniProtKB">
        <authorList>
            <consortium name="EnsemblPlants"/>
        </authorList>
    </citation>
    <scope>IDENTIFICATION</scope>
</reference>
<evidence type="ECO:0000313" key="6">
    <source>
        <dbReference type="Proteomes" id="UP000594263"/>
    </source>
</evidence>
<dbReference type="InterPro" id="IPR053933">
    <property type="entry name" value="GeBP-like_C"/>
</dbReference>
<dbReference type="InterPro" id="IPR053932">
    <property type="entry name" value="GeBP-like_DBD"/>
</dbReference>
<evidence type="ECO:0000259" key="4">
    <source>
        <dbReference type="Pfam" id="PF22757"/>
    </source>
</evidence>
<dbReference type="AlphaFoldDB" id="A0A7N0UR78"/>
<dbReference type="InterPro" id="IPR007592">
    <property type="entry name" value="GEBP"/>
</dbReference>
<proteinExistence type="inferred from homology"/>
<evidence type="ECO:0000259" key="3">
    <source>
        <dbReference type="Pfam" id="PF04504"/>
    </source>
</evidence>
<feature type="compositionally biased region" description="Basic and acidic residues" evidence="2">
    <location>
        <begin position="143"/>
        <end position="187"/>
    </location>
</feature>
<evidence type="ECO:0000256" key="2">
    <source>
        <dbReference type="SAM" id="MobiDB-lite"/>
    </source>
</evidence>
<dbReference type="OMA" id="PIAMANG"/>
<sequence>MAPKKPTPFEHPPRVDSSSDEEEEEEEEEEDSGGSEKEEETPQSQPVIAKKATLPPVAEKNPALSKKPELKPEESSSDEDGSDSDSGSDSEVTPPAADPSVKPISSNPAEDSPKVLRKSKLKKPDASPVPPSAASVTKLAGKRPPEGKGDGKNPKKSKKVAEVEDRQVVEESKKPATDEEVKKTGEDSKKQLFQRLFSEDDEIAVLKGMLEYSAKNGIDPMDDLNGFHDFVKGSMHVDVTGAQFIHKIKRLKKKYENNARRSKEGVDKTFSKPHEQMSYDLSKKIWGFENAKAASASNGGFELKANGKGKRTPKPNMTPDQKEKHASTLQFPKDIRVRSEQEHARQNRASSFCFTELMRSKDAVGMGFSEELFKRGLELLADEEKARLEERWKNLLVAEAELYYQRLELIRDQVKLTLDAYKNSAH</sequence>
<feature type="domain" description="Glabrous enhancer-binding protein-like C-terminal" evidence="4">
    <location>
        <begin position="365"/>
        <end position="412"/>
    </location>
</feature>
<dbReference type="PANTHER" id="PTHR31662:SF33">
    <property type="entry name" value="DNA-BINDING STOREKEEPER PROTEIN TRANSCRIPTIONAL REGULATOR-LIKE PROTEIN"/>
    <property type="match status" value="1"/>
</dbReference>
<dbReference type="GO" id="GO:0006355">
    <property type="term" value="P:regulation of DNA-templated transcription"/>
    <property type="evidence" value="ECO:0007669"/>
    <property type="project" value="InterPro"/>
</dbReference>
<feature type="compositionally biased region" description="Acidic residues" evidence="2">
    <location>
        <begin position="18"/>
        <end position="41"/>
    </location>
</feature>
<dbReference type="EnsemblPlants" id="Kaladp0079s0066.1.v1.1">
    <property type="protein sequence ID" value="Kaladp0079s0066.1.v1.1.CDS.1"/>
    <property type="gene ID" value="Kaladp0079s0066.v1.1"/>
</dbReference>
<comment type="similarity">
    <text evidence="1">Belongs to the GeBP family.</text>
</comment>
<evidence type="ECO:0000313" key="5">
    <source>
        <dbReference type="EnsemblPlants" id="Kaladp0079s0066.1.v1.1.CDS.1"/>
    </source>
</evidence>
<dbReference type="Pfam" id="PF22757">
    <property type="entry name" value="GeBP-like_C"/>
    <property type="match status" value="1"/>
</dbReference>
<evidence type="ECO:0000256" key="1">
    <source>
        <dbReference type="ARBA" id="ARBA00010820"/>
    </source>
</evidence>
<name>A0A7N0UR78_KALFE</name>